<keyword evidence="3" id="KW-1185">Reference proteome</keyword>
<reference evidence="2 3" key="1">
    <citation type="submission" date="2018-03" db="EMBL/GenBank/DDBJ databases">
        <title>The draft genome of Sphingosinicella sp. GL-C-18.</title>
        <authorList>
            <person name="Liu L."/>
            <person name="Li L."/>
            <person name="Liang L."/>
            <person name="Zhang X."/>
            <person name="Wang T."/>
        </authorList>
    </citation>
    <scope>NUCLEOTIDE SEQUENCE [LARGE SCALE GENOMIC DNA]</scope>
    <source>
        <strain evidence="2 3">GL-C-18</strain>
    </source>
</reference>
<feature type="domain" description="KTSC" evidence="1">
    <location>
        <begin position="3"/>
        <end position="59"/>
    </location>
</feature>
<proteinExistence type="predicted"/>
<evidence type="ECO:0000313" key="3">
    <source>
        <dbReference type="Proteomes" id="UP000241167"/>
    </source>
</evidence>
<dbReference type="EMBL" id="PXYI01000006">
    <property type="protein sequence ID" value="PSJ38421.1"/>
    <property type="molecule type" value="Genomic_DNA"/>
</dbReference>
<organism evidence="2 3">
    <name type="scientific">Allosphingosinicella deserti</name>
    <dbReference type="NCBI Taxonomy" id="2116704"/>
    <lineage>
        <taxon>Bacteria</taxon>
        <taxon>Pseudomonadati</taxon>
        <taxon>Pseudomonadota</taxon>
        <taxon>Alphaproteobacteria</taxon>
        <taxon>Sphingomonadales</taxon>
        <taxon>Sphingomonadaceae</taxon>
        <taxon>Allosphingosinicella</taxon>
    </lineage>
</organism>
<dbReference type="Pfam" id="PF13619">
    <property type="entry name" value="KTSC"/>
    <property type="match status" value="1"/>
</dbReference>
<comment type="caution">
    <text evidence="2">The sequence shown here is derived from an EMBL/GenBank/DDBJ whole genome shotgun (WGS) entry which is preliminary data.</text>
</comment>
<accession>A0A2P7QKE1</accession>
<dbReference type="AlphaFoldDB" id="A0A2P7QKE1"/>
<sequence>MPSTIIRRFDYREDSGELDVLFTTGRRYVYRDVPPEAAAAFRAAFAKGRHFNAHIRGRYAYEQRPVSDAA</sequence>
<evidence type="ECO:0000259" key="1">
    <source>
        <dbReference type="Pfam" id="PF13619"/>
    </source>
</evidence>
<dbReference type="InterPro" id="IPR025309">
    <property type="entry name" value="KTSC_dom"/>
</dbReference>
<protein>
    <submittedName>
        <fullName evidence="2">KTSC domain-containing protein</fullName>
    </submittedName>
</protein>
<evidence type="ECO:0000313" key="2">
    <source>
        <dbReference type="EMBL" id="PSJ38421.1"/>
    </source>
</evidence>
<dbReference type="OrthoDB" id="8450910at2"/>
<dbReference type="RefSeq" id="WP_106514490.1">
    <property type="nucleotide sequence ID" value="NZ_PXYI01000006.1"/>
</dbReference>
<gene>
    <name evidence="2" type="ORF">C7I55_18430</name>
</gene>
<name>A0A2P7QKE1_9SPHN</name>
<dbReference type="Proteomes" id="UP000241167">
    <property type="component" value="Unassembled WGS sequence"/>
</dbReference>